<accession>A0A834S9P9</accession>
<dbReference type="GeneID" id="90954333"/>
<comment type="caution">
    <text evidence="3">The sequence shown here is derived from an EMBL/GenBank/DDBJ whole genome shotgun (WGS) entry which is preliminary data.</text>
</comment>
<evidence type="ECO:0000256" key="1">
    <source>
        <dbReference type="SAM" id="MobiDB-lite"/>
    </source>
</evidence>
<feature type="region of interest" description="Disordered" evidence="1">
    <location>
        <begin position="246"/>
        <end position="294"/>
    </location>
</feature>
<name>A0A834S9P9_9PLEO</name>
<dbReference type="GO" id="GO:0003676">
    <property type="term" value="F:nucleic acid binding"/>
    <property type="evidence" value="ECO:0007669"/>
    <property type="project" value="InterPro"/>
</dbReference>
<dbReference type="Pfam" id="PF03184">
    <property type="entry name" value="DDE_1"/>
    <property type="match status" value="1"/>
</dbReference>
<proteinExistence type="predicted"/>
<reference evidence="3" key="1">
    <citation type="journal article" date="2018" name="BMC Genomics">
        <title>Comparative genomics of the wheat fungal pathogen Pyrenophora tritici-repentis reveals chromosomal variations and genome plasticity.</title>
        <authorList>
            <person name="Moolhuijzen P."/>
            <person name="See P.T."/>
            <person name="Hane J.K."/>
            <person name="Shi G."/>
            <person name="Liu Z."/>
            <person name="Oliver R.P."/>
            <person name="Moffat C.S."/>
        </authorList>
    </citation>
    <scope>NUCLEOTIDE SEQUENCE [LARGE SCALE GENOMIC DNA]</scope>
    <source>
        <strain evidence="3">M4</strain>
    </source>
</reference>
<dbReference type="AlphaFoldDB" id="A0A834S9P9"/>
<evidence type="ECO:0000313" key="3">
    <source>
        <dbReference type="EMBL" id="KAF7578355.1"/>
    </source>
</evidence>
<feature type="domain" description="DDE-1" evidence="2">
    <location>
        <begin position="6"/>
        <end position="53"/>
    </location>
</feature>
<dbReference type="EMBL" id="NQIK02000001">
    <property type="protein sequence ID" value="KAF7578355.1"/>
    <property type="molecule type" value="Genomic_DNA"/>
</dbReference>
<dbReference type="KEGG" id="ptrr:90954333"/>
<organism evidence="3 4">
    <name type="scientific">Pyrenophora tritici-repentis</name>
    <dbReference type="NCBI Taxonomy" id="45151"/>
    <lineage>
        <taxon>Eukaryota</taxon>
        <taxon>Fungi</taxon>
        <taxon>Dikarya</taxon>
        <taxon>Ascomycota</taxon>
        <taxon>Pezizomycotina</taxon>
        <taxon>Dothideomycetes</taxon>
        <taxon>Pleosporomycetidae</taxon>
        <taxon>Pleosporales</taxon>
        <taxon>Pleosporineae</taxon>
        <taxon>Pleosporaceae</taxon>
        <taxon>Pyrenophora</taxon>
    </lineage>
</organism>
<gene>
    <name evidence="3" type="ORF">PtrM4_025950</name>
</gene>
<dbReference type="InterPro" id="IPR004875">
    <property type="entry name" value="DDE_SF_endonuclease_dom"/>
</dbReference>
<feature type="compositionally biased region" description="Basic and acidic residues" evidence="1">
    <location>
        <begin position="246"/>
        <end position="273"/>
    </location>
</feature>
<sequence>MEFIKYCDRHRIFLIILPPHSTHTLQPLDVVLFKPLSQAYSNELTNYLHKAQGLVPIKKGDFFPLFWSAWRSSFVDNLILKAFEATRIWPIDANVILRRFTSTPEAERSSLSGLSNNDWRKLNQLVRAAVKDTQQTEFKKLRLSVHHLSVQNELLKHKNEGLKEALQHKQKHKKKSKVLDLQQRQEYHGGSVFWSRKLREARAREAVRERDEIEEKLQKAHAKKQREEAQLQRQVELEQKRVERERLKEVREKERAEKAAERQRQKDERDRAKALQSSQKGKKKESLARSLINH</sequence>
<evidence type="ECO:0000259" key="2">
    <source>
        <dbReference type="Pfam" id="PF03184"/>
    </source>
</evidence>
<evidence type="ECO:0000313" key="4">
    <source>
        <dbReference type="Proteomes" id="UP000245464"/>
    </source>
</evidence>
<dbReference type="RefSeq" id="XP_065965883.1">
    <property type="nucleotide sequence ID" value="XM_066103681.1"/>
</dbReference>
<dbReference type="Proteomes" id="UP000245464">
    <property type="component" value="Chromosome 1"/>
</dbReference>
<protein>
    <recommendedName>
        <fullName evidence="2">DDE-1 domain-containing protein</fullName>
    </recommendedName>
</protein>